<reference evidence="1 2" key="1">
    <citation type="journal article" date="2007" name="PLoS Genet.">
        <title>Patterns and implications of gene gain and loss in the evolution of Prochlorococcus.</title>
        <authorList>
            <person name="Kettler G.C."/>
            <person name="Martiny A.C."/>
            <person name="Huang K."/>
            <person name="Zucker J."/>
            <person name="Coleman M.L."/>
            <person name="Rodrigue S."/>
            <person name="Chen F."/>
            <person name="Lapidus A."/>
            <person name="Ferriera S."/>
            <person name="Johnson J."/>
            <person name="Steglich C."/>
            <person name="Church G.M."/>
            <person name="Richardson P."/>
            <person name="Chisholm S.W."/>
        </authorList>
    </citation>
    <scope>NUCLEOTIDE SEQUENCE [LARGE SCALE GENOMIC DNA]</scope>
    <source>
        <strain evidence="2">MIT 9211</strain>
    </source>
</reference>
<accession>A9BAA6</accession>
<evidence type="ECO:0000313" key="1">
    <source>
        <dbReference type="EMBL" id="ABX08768.1"/>
    </source>
</evidence>
<proteinExistence type="predicted"/>
<dbReference type="eggNOG" id="ENOG5031UFD">
    <property type="taxonomic scope" value="Bacteria"/>
</dbReference>
<dbReference type="OrthoDB" id="557766at2"/>
<sequence>MAKRRRKLSKDYEKLISKSEREVELYIAKINDIDDDDIRTEYTIAFSAVKSKLDYIKSAYTSIGYNEDSDTLMLLYQESLKNFISEYEI</sequence>
<evidence type="ECO:0000313" key="2">
    <source>
        <dbReference type="Proteomes" id="UP000000788"/>
    </source>
</evidence>
<organism evidence="1 2">
    <name type="scientific">Prochlorococcus marinus (strain MIT 9211)</name>
    <dbReference type="NCBI Taxonomy" id="93059"/>
    <lineage>
        <taxon>Bacteria</taxon>
        <taxon>Bacillati</taxon>
        <taxon>Cyanobacteriota</taxon>
        <taxon>Cyanophyceae</taxon>
        <taxon>Synechococcales</taxon>
        <taxon>Prochlorococcaceae</taxon>
        <taxon>Prochlorococcus</taxon>
    </lineage>
</organism>
<name>A9BAA6_PROM4</name>
<keyword evidence="2" id="KW-1185">Reference proteome</keyword>
<protein>
    <submittedName>
        <fullName evidence="1">Uncharacterized protein</fullName>
    </submittedName>
</protein>
<dbReference type="Proteomes" id="UP000000788">
    <property type="component" value="Chromosome"/>
</dbReference>
<dbReference type="RefSeq" id="WP_012195390.1">
    <property type="nucleotide sequence ID" value="NC_009976.1"/>
</dbReference>
<dbReference type="EMBL" id="CP000878">
    <property type="protein sequence ID" value="ABX08768.1"/>
    <property type="molecule type" value="Genomic_DNA"/>
</dbReference>
<dbReference type="STRING" id="93059.P9211_08371"/>
<dbReference type="KEGG" id="pmj:P9211_08371"/>
<gene>
    <name evidence="1" type="ordered locus">P9211_08371</name>
</gene>
<dbReference type="AlphaFoldDB" id="A9BAA6"/>
<dbReference type="HOGENOM" id="CLU_2332614_0_0_3"/>